<dbReference type="InterPro" id="IPR017871">
    <property type="entry name" value="ABC_transporter-like_CS"/>
</dbReference>
<dbReference type="GO" id="GO:0005524">
    <property type="term" value="F:ATP binding"/>
    <property type="evidence" value="ECO:0007669"/>
    <property type="project" value="UniProtKB-UniRule"/>
</dbReference>
<evidence type="ECO:0000256" key="7">
    <source>
        <dbReference type="ARBA" id="ARBA00023136"/>
    </source>
</evidence>
<dbReference type="GO" id="GO:0022857">
    <property type="term" value="F:transmembrane transporter activity"/>
    <property type="evidence" value="ECO:0007669"/>
    <property type="project" value="TreeGrafter"/>
</dbReference>
<dbReference type="GO" id="GO:0005886">
    <property type="term" value="C:plasma membrane"/>
    <property type="evidence" value="ECO:0007669"/>
    <property type="project" value="UniProtKB-SubCell"/>
</dbReference>
<protein>
    <recommendedName>
        <fullName evidence="8">Lipoprotein-releasing system ATP-binding protein LolD</fullName>
        <ecNumber evidence="8">7.6.2.-</ecNumber>
    </recommendedName>
</protein>
<evidence type="ECO:0000256" key="1">
    <source>
        <dbReference type="ARBA" id="ARBA00022448"/>
    </source>
</evidence>
<accession>A0AA37VSI8</accession>
<dbReference type="PROSITE" id="PS00211">
    <property type="entry name" value="ABC_TRANSPORTER_1"/>
    <property type="match status" value="1"/>
</dbReference>
<keyword evidence="7 8" id="KW-0472">Membrane</keyword>
<dbReference type="InterPro" id="IPR003439">
    <property type="entry name" value="ABC_transporter-like_ATP-bd"/>
</dbReference>
<keyword evidence="1 8" id="KW-0813">Transport</keyword>
<dbReference type="AlphaFoldDB" id="A0AA37VSI8"/>
<organism evidence="10 11">
    <name type="scientific">Paraferrimonas sedimenticola</name>
    <dbReference type="NCBI Taxonomy" id="375674"/>
    <lineage>
        <taxon>Bacteria</taxon>
        <taxon>Pseudomonadati</taxon>
        <taxon>Pseudomonadota</taxon>
        <taxon>Gammaproteobacteria</taxon>
        <taxon>Alteromonadales</taxon>
        <taxon>Ferrimonadaceae</taxon>
        <taxon>Paraferrimonas</taxon>
    </lineage>
</organism>
<evidence type="ECO:0000256" key="4">
    <source>
        <dbReference type="ARBA" id="ARBA00022741"/>
    </source>
</evidence>
<keyword evidence="6 8" id="KW-1278">Translocase</keyword>
<dbReference type="GO" id="GO:0016887">
    <property type="term" value="F:ATP hydrolysis activity"/>
    <property type="evidence" value="ECO:0007669"/>
    <property type="project" value="InterPro"/>
</dbReference>
<dbReference type="SMART" id="SM00382">
    <property type="entry name" value="AAA"/>
    <property type="match status" value="1"/>
</dbReference>
<reference evidence="10" key="1">
    <citation type="journal article" date="2014" name="Int. J. Syst. Evol. Microbiol.">
        <title>Complete genome sequence of Corynebacterium casei LMG S-19264T (=DSM 44701T), isolated from a smear-ripened cheese.</title>
        <authorList>
            <consortium name="US DOE Joint Genome Institute (JGI-PGF)"/>
            <person name="Walter F."/>
            <person name="Albersmeier A."/>
            <person name="Kalinowski J."/>
            <person name="Ruckert C."/>
        </authorList>
    </citation>
    <scope>NUCLEOTIDE SEQUENCE</scope>
    <source>
        <strain evidence="10">NBRC 101628</strain>
    </source>
</reference>
<dbReference type="GO" id="GO:0044874">
    <property type="term" value="P:lipoprotein localization to outer membrane"/>
    <property type="evidence" value="ECO:0007669"/>
    <property type="project" value="TreeGrafter"/>
</dbReference>
<dbReference type="SUPFAM" id="SSF52540">
    <property type="entry name" value="P-loop containing nucleoside triphosphate hydrolases"/>
    <property type="match status" value="1"/>
</dbReference>
<dbReference type="RefSeq" id="WP_095506247.1">
    <property type="nucleotide sequence ID" value="NZ_BSNC01000001.1"/>
</dbReference>
<sequence>MNKPLLSVANISKAYRDGQASTQVLSGVSFELEAGQSLAIVGASGSGKSTLMHILGTLDAPDEGQVRLQDQALFDLSNAAQAQVRNQSMGFIYQFHHLLPEFSALENIAMPQMIGGRSRKSALEEAGVWLERVGLGHRASHLPSELSGGERQRVAIARALINQPKLVLADEPTGNLDDDSGETVYQLMRDLAQQSGTAFVVVTHDTQLAQRLDRMLVMQHGQLMEPELNA</sequence>
<comment type="caution">
    <text evidence="10">The sequence shown here is derived from an EMBL/GenBank/DDBJ whole genome shotgun (WGS) entry which is preliminary data.</text>
</comment>
<comment type="subunit">
    <text evidence="8">The complex is composed of two ATP-binding proteins (LolD) and two transmembrane proteins (LolC and LolE).</text>
</comment>
<evidence type="ECO:0000313" key="11">
    <source>
        <dbReference type="Proteomes" id="UP001161422"/>
    </source>
</evidence>
<dbReference type="EMBL" id="BSNC01000001">
    <property type="protein sequence ID" value="GLP94884.1"/>
    <property type="molecule type" value="Genomic_DNA"/>
</dbReference>
<dbReference type="PANTHER" id="PTHR24220">
    <property type="entry name" value="IMPORT ATP-BINDING PROTEIN"/>
    <property type="match status" value="1"/>
</dbReference>
<evidence type="ECO:0000259" key="9">
    <source>
        <dbReference type="PROSITE" id="PS50893"/>
    </source>
</evidence>
<gene>
    <name evidence="8 10" type="primary">lolD</name>
    <name evidence="10" type="ORF">GCM10007895_01900</name>
</gene>
<dbReference type="Pfam" id="PF00005">
    <property type="entry name" value="ABC_tran"/>
    <property type="match status" value="1"/>
</dbReference>
<evidence type="ECO:0000256" key="5">
    <source>
        <dbReference type="ARBA" id="ARBA00022840"/>
    </source>
</evidence>
<reference evidence="10" key="2">
    <citation type="submission" date="2023-01" db="EMBL/GenBank/DDBJ databases">
        <title>Draft genome sequence of Paraferrimonas sedimenticola strain NBRC 101628.</title>
        <authorList>
            <person name="Sun Q."/>
            <person name="Mori K."/>
        </authorList>
    </citation>
    <scope>NUCLEOTIDE SEQUENCE</scope>
    <source>
        <strain evidence="10">NBRC 101628</strain>
    </source>
</reference>
<proteinExistence type="inferred from homology"/>
<evidence type="ECO:0000256" key="2">
    <source>
        <dbReference type="ARBA" id="ARBA00022475"/>
    </source>
</evidence>
<dbReference type="InterPro" id="IPR017911">
    <property type="entry name" value="MacB-like_ATP-bd"/>
</dbReference>
<evidence type="ECO:0000256" key="6">
    <source>
        <dbReference type="ARBA" id="ARBA00022967"/>
    </source>
</evidence>
<keyword evidence="10" id="KW-0449">Lipoprotein</keyword>
<dbReference type="Proteomes" id="UP001161422">
    <property type="component" value="Unassembled WGS sequence"/>
</dbReference>
<dbReference type="InterPro" id="IPR003593">
    <property type="entry name" value="AAA+_ATPase"/>
</dbReference>
<dbReference type="Gene3D" id="3.40.50.300">
    <property type="entry name" value="P-loop containing nucleotide triphosphate hydrolases"/>
    <property type="match status" value="1"/>
</dbReference>
<dbReference type="CDD" id="cd03255">
    <property type="entry name" value="ABC_MJ0796_LolCDE_FtsE"/>
    <property type="match status" value="1"/>
</dbReference>
<keyword evidence="11" id="KW-1185">Reference proteome</keyword>
<evidence type="ECO:0000313" key="10">
    <source>
        <dbReference type="EMBL" id="GLP94884.1"/>
    </source>
</evidence>
<dbReference type="GO" id="GO:0089705">
    <property type="term" value="P:protein localization to outer membrane"/>
    <property type="evidence" value="ECO:0007669"/>
    <property type="project" value="TreeGrafter"/>
</dbReference>
<dbReference type="InterPro" id="IPR015854">
    <property type="entry name" value="ABC_transpr_LolD-like"/>
</dbReference>
<comment type="function">
    <text evidence="8">Part of the ABC transporter complex LolCDE involved in the translocation of mature outer membrane-directed lipoproteins, from the inner membrane to the periplasmic chaperone, LolA. Responsible for the formation of the LolA-lipoprotein complex in an ATP-dependent manner.</text>
</comment>
<dbReference type="InterPro" id="IPR027417">
    <property type="entry name" value="P-loop_NTPase"/>
</dbReference>
<dbReference type="PANTHER" id="PTHR24220:SF689">
    <property type="entry name" value="LIPOPROTEIN-RELEASING SYSTEM ATP-BINDING PROTEIN LOLD"/>
    <property type="match status" value="1"/>
</dbReference>
<feature type="domain" description="ABC transporter" evidence="9">
    <location>
        <begin position="6"/>
        <end position="228"/>
    </location>
</feature>
<keyword evidence="2 8" id="KW-1003">Cell membrane</keyword>
<dbReference type="NCBIfam" id="TIGR02211">
    <property type="entry name" value="LolD_lipo_ex"/>
    <property type="match status" value="1"/>
</dbReference>
<evidence type="ECO:0000256" key="3">
    <source>
        <dbReference type="ARBA" id="ARBA00022519"/>
    </source>
</evidence>
<evidence type="ECO:0000256" key="8">
    <source>
        <dbReference type="RuleBase" id="RU367068"/>
    </source>
</evidence>
<dbReference type="InterPro" id="IPR011924">
    <property type="entry name" value="LolD_lipo_ATP-bd"/>
</dbReference>
<dbReference type="EC" id="7.6.2.-" evidence="8"/>
<dbReference type="PROSITE" id="PS50893">
    <property type="entry name" value="ABC_TRANSPORTER_2"/>
    <property type="match status" value="1"/>
</dbReference>
<comment type="similarity">
    <text evidence="8">Belongs to the ABC transporter superfamily. Lipoprotein translocase (TC 3.A.1.125) family.</text>
</comment>
<dbReference type="FunFam" id="3.40.50.300:FF:000230">
    <property type="entry name" value="Lipoprotein-releasing system ATP-binding protein LolD"/>
    <property type="match status" value="1"/>
</dbReference>
<keyword evidence="5 8" id="KW-0067">ATP-binding</keyword>
<keyword evidence="4 8" id="KW-0547">Nucleotide-binding</keyword>
<keyword evidence="3 8" id="KW-0997">Cell inner membrane</keyword>
<comment type="subcellular location">
    <subcellularLocation>
        <location evidence="8">Cell inner membrane</location>
        <topology evidence="8">Peripheral membrane protein</topology>
    </subcellularLocation>
</comment>
<name>A0AA37VSI8_9GAMM</name>